<evidence type="ECO:0000256" key="1">
    <source>
        <dbReference type="SAM" id="Phobius"/>
    </source>
</evidence>
<evidence type="ECO:0000313" key="4">
    <source>
        <dbReference type="Proteomes" id="UP000799444"/>
    </source>
</evidence>
<dbReference type="GO" id="GO:0030170">
    <property type="term" value="F:pyridoxal phosphate binding"/>
    <property type="evidence" value="ECO:0007669"/>
    <property type="project" value="InterPro"/>
</dbReference>
<dbReference type="InterPro" id="IPR005302">
    <property type="entry name" value="MoCF_Sase_C"/>
</dbReference>
<evidence type="ECO:0000259" key="2">
    <source>
        <dbReference type="PROSITE" id="PS51340"/>
    </source>
</evidence>
<dbReference type="InterPro" id="IPR005303">
    <property type="entry name" value="MOCOS_middle"/>
</dbReference>
<dbReference type="SUPFAM" id="SSF141673">
    <property type="entry name" value="MOSC N-terminal domain-like"/>
    <property type="match status" value="1"/>
</dbReference>
<name>A0A9P4QKS6_9PLEO</name>
<reference evidence="3" key="1">
    <citation type="journal article" date="2020" name="Stud. Mycol.">
        <title>101 Dothideomycetes genomes: a test case for predicting lifestyles and emergence of pathogens.</title>
        <authorList>
            <person name="Haridas S."/>
            <person name="Albert R."/>
            <person name="Binder M."/>
            <person name="Bloem J."/>
            <person name="Labutti K."/>
            <person name="Salamov A."/>
            <person name="Andreopoulos B."/>
            <person name="Baker S."/>
            <person name="Barry K."/>
            <person name="Bills G."/>
            <person name="Bluhm B."/>
            <person name="Cannon C."/>
            <person name="Castanera R."/>
            <person name="Culley D."/>
            <person name="Daum C."/>
            <person name="Ezra D."/>
            <person name="Gonzalez J."/>
            <person name="Henrissat B."/>
            <person name="Kuo A."/>
            <person name="Liang C."/>
            <person name="Lipzen A."/>
            <person name="Lutzoni F."/>
            <person name="Magnuson J."/>
            <person name="Mondo S."/>
            <person name="Nolan M."/>
            <person name="Ohm R."/>
            <person name="Pangilinan J."/>
            <person name="Park H.-J."/>
            <person name="Ramirez L."/>
            <person name="Alfaro M."/>
            <person name="Sun H."/>
            <person name="Tritt A."/>
            <person name="Yoshinaga Y."/>
            <person name="Zwiers L.-H."/>
            <person name="Turgeon B."/>
            <person name="Goodwin S."/>
            <person name="Spatafora J."/>
            <person name="Crous P."/>
            <person name="Grigoriev I."/>
        </authorList>
    </citation>
    <scope>NUCLEOTIDE SEQUENCE</scope>
    <source>
        <strain evidence="3">CBS 125425</strain>
    </source>
</reference>
<dbReference type="InterPro" id="IPR011037">
    <property type="entry name" value="Pyrv_Knase-like_insert_dom_sf"/>
</dbReference>
<gene>
    <name evidence="3" type="ORF">EJ04DRAFT_516160</name>
</gene>
<keyword evidence="4" id="KW-1185">Reference proteome</keyword>
<dbReference type="PROSITE" id="PS51340">
    <property type="entry name" value="MOSC"/>
    <property type="match status" value="1"/>
</dbReference>
<dbReference type="GO" id="GO:0003824">
    <property type="term" value="F:catalytic activity"/>
    <property type="evidence" value="ECO:0007669"/>
    <property type="project" value="InterPro"/>
</dbReference>
<protein>
    <recommendedName>
        <fullName evidence="2">MOSC domain-containing protein</fullName>
    </recommendedName>
</protein>
<dbReference type="Pfam" id="PF03473">
    <property type="entry name" value="MOSC"/>
    <property type="match status" value="1"/>
</dbReference>
<dbReference type="Proteomes" id="UP000799444">
    <property type="component" value="Unassembled WGS sequence"/>
</dbReference>
<evidence type="ECO:0000313" key="3">
    <source>
        <dbReference type="EMBL" id="KAF2729168.1"/>
    </source>
</evidence>
<dbReference type="Pfam" id="PF03476">
    <property type="entry name" value="MOSC_N"/>
    <property type="match status" value="1"/>
</dbReference>
<organism evidence="3 4">
    <name type="scientific">Polyplosphaeria fusca</name>
    <dbReference type="NCBI Taxonomy" id="682080"/>
    <lineage>
        <taxon>Eukaryota</taxon>
        <taxon>Fungi</taxon>
        <taxon>Dikarya</taxon>
        <taxon>Ascomycota</taxon>
        <taxon>Pezizomycotina</taxon>
        <taxon>Dothideomycetes</taxon>
        <taxon>Pleosporomycetidae</taxon>
        <taxon>Pleosporales</taxon>
        <taxon>Tetraplosphaeriaceae</taxon>
        <taxon>Polyplosphaeria</taxon>
    </lineage>
</organism>
<keyword evidence="1" id="KW-0812">Transmembrane</keyword>
<dbReference type="AlphaFoldDB" id="A0A9P4QKS6"/>
<accession>A0A9P4QKS6</accession>
<sequence length="418" mass="46630">MPSLWEPISQELSRIGSLASPPLTAAAVLGALTALVAGILFYTTKSTDNDIYEPPEKVVLKVEELWHYPIKGLGGIKLDKGTLGPNGFEDDRTFCLQKIHRDAETGEIKVWETMYSGFHFGMVLFQAIVEDREKGPHGASITVTRTGTENPEPKQFKWTGKSAHQIRFPLRPDIKTMDKVYLDLHGSATDAYDMGKEVSDWFSGYLGFETKVMYIGTNSRIVRGSGAPNSDLAVAKRAPVTAPLRRLIPAFLKTPTERITFHDIGQYLVVTKESNDQVSSRFSEGINMDIHKFRPNIIVSGAPAAYDEDYWARIVFPGHLKMDFGGTCWRCQAITVDQSTGQKAEGETGEVWKKLMKDRRVDKGWKYGPVFGKYSYTGLKDIGREINVGDEAVLTMRIKQRPIFDWPLPKAAIAAFSG</sequence>
<feature type="transmembrane region" description="Helical" evidence="1">
    <location>
        <begin position="20"/>
        <end position="42"/>
    </location>
</feature>
<dbReference type="EMBL" id="ML996254">
    <property type="protein sequence ID" value="KAF2729168.1"/>
    <property type="molecule type" value="Genomic_DNA"/>
</dbReference>
<comment type="caution">
    <text evidence="3">The sequence shown here is derived from an EMBL/GenBank/DDBJ whole genome shotgun (WGS) entry which is preliminary data.</text>
</comment>
<keyword evidence="1" id="KW-1133">Transmembrane helix</keyword>
<keyword evidence="1" id="KW-0472">Membrane</keyword>
<feature type="domain" description="MOSC" evidence="2">
    <location>
        <begin position="241"/>
        <end position="395"/>
    </location>
</feature>
<dbReference type="SUPFAM" id="SSF50800">
    <property type="entry name" value="PK beta-barrel domain-like"/>
    <property type="match status" value="1"/>
</dbReference>
<proteinExistence type="predicted"/>
<dbReference type="GO" id="GO:0030151">
    <property type="term" value="F:molybdenum ion binding"/>
    <property type="evidence" value="ECO:0007669"/>
    <property type="project" value="InterPro"/>
</dbReference>
<dbReference type="OrthoDB" id="17255at2759"/>